<proteinExistence type="predicted"/>
<protein>
    <submittedName>
        <fullName evidence="1">Uncharacterized protein</fullName>
    </submittedName>
</protein>
<dbReference type="Proteomes" id="UP000265520">
    <property type="component" value="Unassembled WGS sequence"/>
</dbReference>
<dbReference type="AlphaFoldDB" id="A0A392P2X1"/>
<dbReference type="EMBL" id="LXQA010060657">
    <property type="protein sequence ID" value="MCI06084.1"/>
    <property type="molecule type" value="Genomic_DNA"/>
</dbReference>
<keyword evidence="2" id="KW-1185">Reference proteome</keyword>
<accession>A0A392P2X1</accession>
<organism evidence="1 2">
    <name type="scientific">Trifolium medium</name>
    <dbReference type="NCBI Taxonomy" id="97028"/>
    <lineage>
        <taxon>Eukaryota</taxon>
        <taxon>Viridiplantae</taxon>
        <taxon>Streptophyta</taxon>
        <taxon>Embryophyta</taxon>
        <taxon>Tracheophyta</taxon>
        <taxon>Spermatophyta</taxon>
        <taxon>Magnoliopsida</taxon>
        <taxon>eudicotyledons</taxon>
        <taxon>Gunneridae</taxon>
        <taxon>Pentapetalae</taxon>
        <taxon>rosids</taxon>
        <taxon>fabids</taxon>
        <taxon>Fabales</taxon>
        <taxon>Fabaceae</taxon>
        <taxon>Papilionoideae</taxon>
        <taxon>50 kb inversion clade</taxon>
        <taxon>NPAAA clade</taxon>
        <taxon>Hologalegina</taxon>
        <taxon>IRL clade</taxon>
        <taxon>Trifolieae</taxon>
        <taxon>Trifolium</taxon>
    </lineage>
</organism>
<sequence length="83" mass="9239">MFNNHRCSRTCGGSNQPWGWTKCNVDAGFFMDIGITSVTSCFRNDNGTFLCAQTRCYNSQLTTLKGEGMSSYSSRLGLCNFLE</sequence>
<evidence type="ECO:0000313" key="1">
    <source>
        <dbReference type="EMBL" id="MCI06084.1"/>
    </source>
</evidence>
<evidence type="ECO:0000313" key="2">
    <source>
        <dbReference type="Proteomes" id="UP000265520"/>
    </source>
</evidence>
<comment type="caution">
    <text evidence="1">The sequence shown here is derived from an EMBL/GenBank/DDBJ whole genome shotgun (WGS) entry which is preliminary data.</text>
</comment>
<reference evidence="1 2" key="1">
    <citation type="journal article" date="2018" name="Front. Plant Sci.">
        <title>Red Clover (Trifolium pratense) and Zigzag Clover (T. medium) - A Picture of Genomic Similarities and Differences.</title>
        <authorList>
            <person name="Dluhosova J."/>
            <person name="Istvanek J."/>
            <person name="Nedelnik J."/>
            <person name="Repkova J."/>
        </authorList>
    </citation>
    <scope>NUCLEOTIDE SEQUENCE [LARGE SCALE GENOMIC DNA]</scope>
    <source>
        <strain evidence="2">cv. 10/8</strain>
        <tissue evidence="1">Leaf</tissue>
    </source>
</reference>
<name>A0A392P2X1_9FABA</name>